<proteinExistence type="predicted"/>
<evidence type="ECO:0000313" key="4">
    <source>
        <dbReference type="Proteomes" id="UP000193228"/>
    </source>
</evidence>
<dbReference type="Proteomes" id="UP000193228">
    <property type="component" value="Unassembled WGS sequence"/>
</dbReference>
<dbReference type="OrthoDB" id="116151at2"/>
<dbReference type="AlphaFoldDB" id="A0A1X7KS56"/>
<sequence length="360" mass="40626">MAIDLFPLSNSTGHFINFRGVANESGAPPPVSEVRPGLTRCSIFHEPWWLNAVTGGDWHLAKVVEKNEVLGEMPYTLVRKGFWNVSEMPLLTRCLGPVIRSTTGSADEQWRHRFNVCNKLIQQLPACALFEQLMDPSMSEAEAIAFTFSRFKVFANFTLRISPQQTEADTWAHMRPNTRNVIRRASEQLTVKEILSADEFVRFYDANLAARQQRNMYGSSLMRTLLGEVMERRAGKLLGCYDKDGTLQAAITVVSDNTALYYFLSSRKRDSHSGAISVLIWTAIRLAHERKLVFDFDGIASLSILMFLSGFGGTLVRRFEIRRMRSDYAAFRKLHRSTQAIIESAGHRLHRAKDGDSAAG</sequence>
<dbReference type="Gene3D" id="3.40.630.30">
    <property type="match status" value="1"/>
</dbReference>
<keyword evidence="1" id="KW-0472">Membrane</keyword>
<dbReference type="GO" id="GO:0016740">
    <property type="term" value="F:transferase activity"/>
    <property type="evidence" value="ECO:0007669"/>
    <property type="project" value="UniProtKB-KW"/>
</dbReference>
<evidence type="ECO:0000313" key="3">
    <source>
        <dbReference type="EMBL" id="SMG44096.1"/>
    </source>
</evidence>
<keyword evidence="1" id="KW-1133">Transmembrane helix</keyword>
<evidence type="ECO:0000259" key="2">
    <source>
        <dbReference type="Pfam" id="PF13480"/>
    </source>
</evidence>
<accession>A0A1X7KS56</accession>
<gene>
    <name evidence="3" type="ORF">SAMN06265784_104219</name>
</gene>
<feature type="transmembrane region" description="Helical" evidence="1">
    <location>
        <begin position="298"/>
        <end position="316"/>
    </location>
</feature>
<evidence type="ECO:0000256" key="1">
    <source>
        <dbReference type="SAM" id="Phobius"/>
    </source>
</evidence>
<feature type="domain" description="BioF2-like acetyltransferase" evidence="2">
    <location>
        <begin position="175"/>
        <end position="296"/>
    </location>
</feature>
<keyword evidence="4" id="KW-1185">Reference proteome</keyword>
<dbReference type="SUPFAM" id="SSF55729">
    <property type="entry name" value="Acyl-CoA N-acyltransferases (Nat)"/>
    <property type="match status" value="1"/>
</dbReference>
<dbReference type="RefSeq" id="WP_085483933.1">
    <property type="nucleotide sequence ID" value="NZ_FXAT01000004.1"/>
</dbReference>
<dbReference type="EMBL" id="FXAT01000004">
    <property type="protein sequence ID" value="SMG44096.1"/>
    <property type="molecule type" value="Genomic_DNA"/>
</dbReference>
<dbReference type="Pfam" id="PF13480">
    <property type="entry name" value="Acetyltransf_6"/>
    <property type="match status" value="1"/>
</dbReference>
<name>A0A1X7KS56_9BURK</name>
<dbReference type="InterPro" id="IPR016181">
    <property type="entry name" value="Acyl_CoA_acyltransferase"/>
</dbReference>
<protein>
    <submittedName>
        <fullName evidence="3">Acetyltransferase (GNAT) domain-containing protein</fullName>
    </submittedName>
</protein>
<keyword evidence="1" id="KW-0812">Transmembrane</keyword>
<dbReference type="InterPro" id="IPR038740">
    <property type="entry name" value="BioF2-like_GNAT_dom"/>
</dbReference>
<dbReference type="STRING" id="1515439.SAMN06265784_104219"/>
<organism evidence="3 4">
    <name type="scientific">Paraburkholderia susongensis</name>
    <dbReference type="NCBI Taxonomy" id="1515439"/>
    <lineage>
        <taxon>Bacteria</taxon>
        <taxon>Pseudomonadati</taxon>
        <taxon>Pseudomonadota</taxon>
        <taxon>Betaproteobacteria</taxon>
        <taxon>Burkholderiales</taxon>
        <taxon>Burkholderiaceae</taxon>
        <taxon>Paraburkholderia</taxon>
    </lineage>
</organism>
<reference evidence="4" key="1">
    <citation type="submission" date="2017-04" db="EMBL/GenBank/DDBJ databases">
        <authorList>
            <person name="Varghese N."/>
            <person name="Submissions S."/>
        </authorList>
    </citation>
    <scope>NUCLEOTIDE SEQUENCE [LARGE SCALE GENOMIC DNA]</scope>
    <source>
        <strain evidence="4">LMG 29540</strain>
    </source>
</reference>
<keyword evidence="3" id="KW-0808">Transferase</keyword>